<dbReference type="OrthoDB" id="2162994at2759"/>
<dbReference type="Proteomes" id="UP000183832">
    <property type="component" value="Unassembled WGS sequence"/>
</dbReference>
<sequence length="62" mass="7137">MRRLRIDEEASPDDGLPPIVCVKCRDQLDSCHRFRQVAHQTHKTLVDYLQFTSNLNGTPQVS</sequence>
<dbReference type="GO" id="GO:0008270">
    <property type="term" value="F:zinc ion binding"/>
    <property type="evidence" value="ECO:0007669"/>
    <property type="project" value="InterPro"/>
</dbReference>
<dbReference type="Pfam" id="PF07776">
    <property type="entry name" value="zf-AD"/>
    <property type="match status" value="1"/>
</dbReference>
<dbReference type="InterPro" id="IPR012934">
    <property type="entry name" value="Znf_AD"/>
</dbReference>
<protein>
    <submittedName>
        <fullName evidence="2">CLUMA_CG014831, isoform A</fullName>
    </submittedName>
</protein>
<feature type="domain" description="ZAD" evidence="1">
    <location>
        <begin position="9"/>
        <end position="45"/>
    </location>
</feature>
<dbReference type="EMBL" id="CVRI01000055">
    <property type="protein sequence ID" value="CRL01263.1"/>
    <property type="molecule type" value="Genomic_DNA"/>
</dbReference>
<dbReference type="GO" id="GO:0005634">
    <property type="term" value="C:nucleus"/>
    <property type="evidence" value="ECO:0007669"/>
    <property type="project" value="InterPro"/>
</dbReference>
<dbReference type="AlphaFoldDB" id="A0A1J1ILZ1"/>
<organism evidence="2 3">
    <name type="scientific">Clunio marinus</name>
    <dbReference type="NCBI Taxonomy" id="568069"/>
    <lineage>
        <taxon>Eukaryota</taxon>
        <taxon>Metazoa</taxon>
        <taxon>Ecdysozoa</taxon>
        <taxon>Arthropoda</taxon>
        <taxon>Hexapoda</taxon>
        <taxon>Insecta</taxon>
        <taxon>Pterygota</taxon>
        <taxon>Neoptera</taxon>
        <taxon>Endopterygota</taxon>
        <taxon>Diptera</taxon>
        <taxon>Nematocera</taxon>
        <taxon>Chironomoidea</taxon>
        <taxon>Chironomidae</taxon>
        <taxon>Clunio</taxon>
    </lineage>
</organism>
<name>A0A1J1ILZ1_9DIPT</name>
<evidence type="ECO:0000259" key="1">
    <source>
        <dbReference type="Pfam" id="PF07776"/>
    </source>
</evidence>
<evidence type="ECO:0000313" key="3">
    <source>
        <dbReference type="Proteomes" id="UP000183832"/>
    </source>
</evidence>
<keyword evidence="3" id="KW-1185">Reference proteome</keyword>
<dbReference type="SUPFAM" id="SSF57716">
    <property type="entry name" value="Glucocorticoid receptor-like (DNA-binding domain)"/>
    <property type="match status" value="1"/>
</dbReference>
<accession>A0A1J1ILZ1</accession>
<dbReference type="STRING" id="568069.A0A1J1ILZ1"/>
<gene>
    <name evidence="2" type="primary">putative AGAP008949-PA</name>
    <name evidence="2" type="ORF">CLUMA_CG014831</name>
</gene>
<proteinExistence type="predicted"/>
<dbReference type="Gene3D" id="3.40.1800.20">
    <property type="match status" value="1"/>
</dbReference>
<evidence type="ECO:0000313" key="2">
    <source>
        <dbReference type="EMBL" id="CRL01263.1"/>
    </source>
</evidence>
<reference evidence="2 3" key="1">
    <citation type="submission" date="2015-04" db="EMBL/GenBank/DDBJ databases">
        <authorList>
            <person name="Syromyatnikov M.Y."/>
            <person name="Popov V.N."/>
        </authorList>
    </citation>
    <scope>NUCLEOTIDE SEQUENCE [LARGE SCALE GENOMIC DNA]</scope>
</reference>